<accession>A0A2T3AQZ2</accession>
<proteinExistence type="predicted"/>
<gene>
    <name evidence="3" type="ORF">M430DRAFT_31390</name>
</gene>
<dbReference type="Proteomes" id="UP000241818">
    <property type="component" value="Unassembled WGS sequence"/>
</dbReference>
<dbReference type="InParanoid" id="A0A2T3AQZ2"/>
<dbReference type="EMBL" id="KZ679018">
    <property type="protein sequence ID" value="PSS08689.1"/>
    <property type="molecule type" value="Genomic_DNA"/>
</dbReference>
<keyword evidence="4" id="KW-1185">Reference proteome</keyword>
<evidence type="ECO:0000259" key="2">
    <source>
        <dbReference type="Pfam" id="PF25534"/>
    </source>
</evidence>
<dbReference type="InterPro" id="IPR057678">
    <property type="entry name" value="DUF7918"/>
</dbReference>
<evidence type="ECO:0000313" key="3">
    <source>
        <dbReference type="EMBL" id="PSS08689.1"/>
    </source>
</evidence>
<dbReference type="OrthoDB" id="3364132at2759"/>
<name>A0A2T3AQZ2_AMORE</name>
<feature type="domain" description="DUF7918" evidence="2">
    <location>
        <begin position="9"/>
        <end position="248"/>
    </location>
</feature>
<protein>
    <recommendedName>
        <fullName evidence="2">DUF7918 domain-containing protein</fullName>
    </recommendedName>
</protein>
<dbReference type="PANTHER" id="PTHR36223:SF1">
    <property type="entry name" value="TRANSCRIPTION ELONGATION FACTOR EAF N-TERMINAL DOMAIN-CONTAINING PROTEIN"/>
    <property type="match status" value="1"/>
</dbReference>
<reference evidence="3 4" key="1">
    <citation type="journal article" date="2018" name="New Phytol.">
        <title>Comparative genomics and transcriptomics depict ericoid mycorrhizal fungi as versatile saprotrophs and plant mutualists.</title>
        <authorList>
            <person name="Martino E."/>
            <person name="Morin E."/>
            <person name="Grelet G.A."/>
            <person name="Kuo A."/>
            <person name="Kohler A."/>
            <person name="Daghino S."/>
            <person name="Barry K.W."/>
            <person name="Cichocki N."/>
            <person name="Clum A."/>
            <person name="Dockter R.B."/>
            <person name="Hainaut M."/>
            <person name="Kuo R.C."/>
            <person name="LaButti K."/>
            <person name="Lindahl B.D."/>
            <person name="Lindquist E.A."/>
            <person name="Lipzen A."/>
            <person name="Khouja H.R."/>
            <person name="Magnuson J."/>
            <person name="Murat C."/>
            <person name="Ohm R.A."/>
            <person name="Singer S.W."/>
            <person name="Spatafora J.W."/>
            <person name="Wang M."/>
            <person name="Veneault-Fourrey C."/>
            <person name="Henrissat B."/>
            <person name="Grigoriev I.V."/>
            <person name="Martin F.M."/>
            <person name="Perotto S."/>
        </authorList>
    </citation>
    <scope>NUCLEOTIDE SEQUENCE [LARGE SCALE GENOMIC DNA]</scope>
    <source>
        <strain evidence="3 4">ATCC 22711</strain>
    </source>
</reference>
<dbReference type="GeneID" id="36574117"/>
<sequence>MAIIRDIPGVKVSIESKGGPLKEYDDDDESDSNWKLKDVTSSKRRRISKYIECESDAEFNIKLEITRAFDLAEKTGQYDSITFLALVDGNPVARNTPLYEDFQPRDWSGSIDGSYMRVSPTEVSYRPLKFCSITRVESTDTARVKLDMERIAGLGEIVVLLHRTCHYSLPRHPAFVNNKLPKTITEVAEKALKGQALSHGIAFGPERRMYSKPTYVKFPDGKENPLGVFRFKYRSHEALQAECIIPRSPSPGEDSTAKRIANLKREIASIKEEEEVTLVGARRRPADDDGSQIPRSGKRYKTTRGEDGQTVVDLTDD</sequence>
<evidence type="ECO:0000256" key="1">
    <source>
        <dbReference type="SAM" id="MobiDB-lite"/>
    </source>
</evidence>
<dbReference type="STRING" id="857342.A0A2T3AQZ2"/>
<dbReference type="RefSeq" id="XP_024717087.1">
    <property type="nucleotide sequence ID" value="XM_024866036.1"/>
</dbReference>
<feature type="region of interest" description="Disordered" evidence="1">
    <location>
        <begin position="281"/>
        <end position="317"/>
    </location>
</feature>
<organism evidence="3 4">
    <name type="scientific">Amorphotheca resinae ATCC 22711</name>
    <dbReference type="NCBI Taxonomy" id="857342"/>
    <lineage>
        <taxon>Eukaryota</taxon>
        <taxon>Fungi</taxon>
        <taxon>Dikarya</taxon>
        <taxon>Ascomycota</taxon>
        <taxon>Pezizomycotina</taxon>
        <taxon>Leotiomycetes</taxon>
        <taxon>Helotiales</taxon>
        <taxon>Amorphothecaceae</taxon>
        <taxon>Amorphotheca</taxon>
    </lineage>
</organism>
<dbReference type="PANTHER" id="PTHR36223">
    <property type="entry name" value="BETA-LACTAMASE-TYPE TRANSPEPTIDASE FOLD DOMAIN CONTAINING PROTEIN"/>
    <property type="match status" value="1"/>
</dbReference>
<dbReference type="AlphaFoldDB" id="A0A2T3AQZ2"/>
<evidence type="ECO:0000313" key="4">
    <source>
        <dbReference type="Proteomes" id="UP000241818"/>
    </source>
</evidence>
<dbReference type="Pfam" id="PF25534">
    <property type="entry name" value="DUF7918"/>
    <property type="match status" value="1"/>
</dbReference>